<comment type="PTM">
    <text evidence="7">Binds 1 heme group per subunit.</text>
</comment>
<dbReference type="GO" id="GO:0009055">
    <property type="term" value="F:electron transfer activity"/>
    <property type="evidence" value="ECO:0007669"/>
    <property type="project" value="InterPro"/>
</dbReference>
<keyword evidence="8" id="KW-0732">Signal</keyword>
<dbReference type="AlphaFoldDB" id="A0A7W6CPW3"/>
<dbReference type="InterPro" id="IPR015984">
    <property type="entry name" value="Cyt_c_prime_subgr"/>
</dbReference>
<keyword evidence="5 6" id="KW-0408">Iron</keyword>
<accession>A0A7W6CPW3</accession>
<dbReference type="InterPro" id="IPR002321">
    <property type="entry name" value="Cyt_c_II"/>
</dbReference>
<evidence type="ECO:0000256" key="8">
    <source>
        <dbReference type="SAM" id="SignalP"/>
    </source>
</evidence>
<feature type="binding site" description="covalent" evidence="7">
    <location>
        <position position="139"/>
    </location>
    <ligand>
        <name>heme c</name>
        <dbReference type="ChEBI" id="CHEBI:61717"/>
    </ligand>
</feature>
<evidence type="ECO:0000313" key="9">
    <source>
        <dbReference type="EMBL" id="MBB3957740.1"/>
    </source>
</evidence>
<dbReference type="PIRSF" id="PIRSF000027">
    <property type="entry name" value="Cytc_c_prime"/>
    <property type="match status" value="1"/>
</dbReference>
<evidence type="ECO:0000256" key="5">
    <source>
        <dbReference type="ARBA" id="ARBA00023004"/>
    </source>
</evidence>
<dbReference type="Pfam" id="PF01322">
    <property type="entry name" value="Cytochrom_C_2"/>
    <property type="match status" value="1"/>
</dbReference>
<evidence type="ECO:0000313" key="10">
    <source>
        <dbReference type="Proteomes" id="UP000548867"/>
    </source>
</evidence>
<proteinExistence type="predicted"/>
<dbReference type="RefSeq" id="WP_183629295.1">
    <property type="nucleotide sequence ID" value="NZ_JACIDX010000033.1"/>
</dbReference>
<dbReference type="GO" id="GO:0005506">
    <property type="term" value="F:iron ion binding"/>
    <property type="evidence" value="ECO:0007669"/>
    <property type="project" value="InterPro"/>
</dbReference>
<keyword evidence="1" id="KW-0813">Transport</keyword>
<feature type="signal peptide" evidence="8">
    <location>
        <begin position="1"/>
        <end position="21"/>
    </location>
</feature>
<evidence type="ECO:0000256" key="3">
    <source>
        <dbReference type="ARBA" id="ARBA00022723"/>
    </source>
</evidence>
<dbReference type="InterPro" id="IPR010980">
    <property type="entry name" value="Cyt_c/b562"/>
</dbReference>
<dbReference type="PROSITE" id="PS51009">
    <property type="entry name" value="CYTCII"/>
    <property type="match status" value="1"/>
</dbReference>
<evidence type="ECO:0000256" key="7">
    <source>
        <dbReference type="PIRSR" id="PIRSR000027-2"/>
    </source>
</evidence>
<keyword evidence="2 7" id="KW-0349">Heme</keyword>
<dbReference type="GO" id="GO:0020037">
    <property type="term" value="F:heme binding"/>
    <property type="evidence" value="ECO:0007669"/>
    <property type="project" value="InterPro"/>
</dbReference>
<dbReference type="Gene3D" id="1.20.120.10">
    <property type="entry name" value="Cytochrome c/b562"/>
    <property type="match status" value="1"/>
</dbReference>
<feature type="chain" id="PRO_5031156312" evidence="8">
    <location>
        <begin position="22"/>
        <end position="150"/>
    </location>
</feature>
<name>A0A7W6CPW3_9SPHN</name>
<dbReference type="EMBL" id="JACIDX010000033">
    <property type="protein sequence ID" value="MBB3957740.1"/>
    <property type="molecule type" value="Genomic_DNA"/>
</dbReference>
<keyword evidence="4" id="KW-0249">Electron transport</keyword>
<evidence type="ECO:0000256" key="2">
    <source>
        <dbReference type="ARBA" id="ARBA00022617"/>
    </source>
</evidence>
<dbReference type="InterPro" id="IPR012127">
    <property type="entry name" value="Cyt_c_prime"/>
</dbReference>
<protein>
    <submittedName>
        <fullName evidence="9">Cytochrome c556</fullName>
    </submittedName>
</protein>
<keyword evidence="10" id="KW-1185">Reference proteome</keyword>
<dbReference type="Proteomes" id="UP000548867">
    <property type="component" value="Unassembled WGS sequence"/>
</dbReference>
<evidence type="ECO:0000256" key="4">
    <source>
        <dbReference type="ARBA" id="ARBA00022982"/>
    </source>
</evidence>
<dbReference type="SUPFAM" id="SSF47175">
    <property type="entry name" value="Cytochromes"/>
    <property type="match status" value="1"/>
</dbReference>
<evidence type="ECO:0000256" key="6">
    <source>
        <dbReference type="PIRSR" id="PIRSR000027-1"/>
    </source>
</evidence>
<dbReference type="GO" id="GO:0022900">
    <property type="term" value="P:electron transport chain"/>
    <property type="evidence" value="ECO:0007669"/>
    <property type="project" value="InterPro"/>
</dbReference>
<gene>
    <name evidence="9" type="ORF">GGR38_004715</name>
</gene>
<feature type="binding site" description="axial binding residue" evidence="6">
    <location>
        <position position="143"/>
    </location>
    <ligand>
        <name>heme c</name>
        <dbReference type="ChEBI" id="CHEBI:61717"/>
    </ligand>
    <ligandPart>
        <name>Fe</name>
        <dbReference type="ChEBI" id="CHEBI:18248"/>
    </ligandPart>
</feature>
<reference evidence="9 10" key="1">
    <citation type="submission" date="2020-08" db="EMBL/GenBank/DDBJ databases">
        <title>Genomic Encyclopedia of Type Strains, Phase IV (KMG-IV): sequencing the most valuable type-strain genomes for metagenomic binning, comparative biology and taxonomic classification.</title>
        <authorList>
            <person name="Goeker M."/>
        </authorList>
    </citation>
    <scope>NUCLEOTIDE SEQUENCE [LARGE SCALE GENOMIC DNA]</scope>
    <source>
        <strain evidence="9 10">DSM 27057</strain>
    </source>
</reference>
<feature type="binding site" description="covalent" evidence="7">
    <location>
        <position position="142"/>
    </location>
    <ligand>
        <name>heme c</name>
        <dbReference type="ChEBI" id="CHEBI:61717"/>
    </ligand>
</feature>
<comment type="caution">
    <text evidence="9">The sequence shown here is derived from an EMBL/GenBank/DDBJ whole genome shotgun (WGS) entry which is preliminary data.</text>
</comment>
<organism evidence="9 10">
    <name type="scientific">Novosphingobium sediminicola</name>
    <dbReference type="NCBI Taxonomy" id="563162"/>
    <lineage>
        <taxon>Bacteria</taxon>
        <taxon>Pseudomonadati</taxon>
        <taxon>Pseudomonadota</taxon>
        <taxon>Alphaproteobacteria</taxon>
        <taxon>Sphingomonadales</taxon>
        <taxon>Sphingomonadaceae</taxon>
        <taxon>Novosphingobium</taxon>
    </lineage>
</organism>
<dbReference type="PRINTS" id="PR00608">
    <property type="entry name" value="CYTCHROMECII"/>
</dbReference>
<sequence length="150" mass="15304">MKKVTLALGAIALSIAVTVSAASPQQVIEARQKNFKAMGKAMKEAGDSIKTGTPNPAIIKASAALVAGNAGQIEKWFPVGTVTGGSIKTAAKADIWSDKASFAKAAGNFSNAAKTFKIAADDQDTTAMAKAMGALGGTCKGCHDTFRLKD</sequence>
<dbReference type="GO" id="GO:0042597">
    <property type="term" value="C:periplasmic space"/>
    <property type="evidence" value="ECO:0007669"/>
    <property type="project" value="InterPro"/>
</dbReference>
<evidence type="ECO:0000256" key="1">
    <source>
        <dbReference type="ARBA" id="ARBA00022448"/>
    </source>
</evidence>
<keyword evidence="3 6" id="KW-0479">Metal-binding</keyword>